<dbReference type="PANTHER" id="PTHR13878:SF91">
    <property type="entry name" value="FAD BINDING DOMAIN PROTEIN (AFU_ORTHOLOGUE AFUA_6G12070)-RELATED"/>
    <property type="match status" value="1"/>
</dbReference>
<dbReference type="InterPro" id="IPR016166">
    <property type="entry name" value="FAD-bd_PCMH"/>
</dbReference>
<dbReference type="Proteomes" id="UP000053989">
    <property type="component" value="Unassembled WGS sequence"/>
</dbReference>
<proteinExistence type="inferred from homology"/>
<dbReference type="HOGENOM" id="CLU_018354_4_4_1"/>
<evidence type="ECO:0000256" key="3">
    <source>
        <dbReference type="SAM" id="SignalP"/>
    </source>
</evidence>
<dbReference type="PANTHER" id="PTHR13878">
    <property type="entry name" value="GULONOLACTONE OXIDASE"/>
    <property type="match status" value="1"/>
</dbReference>
<reference evidence="6" key="2">
    <citation type="submission" date="2015-01" db="EMBL/GenBank/DDBJ databases">
        <title>Evolutionary Origins and Diversification of the Mycorrhizal Mutualists.</title>
        <authorList>
            <consortium name="DOE Joint Genome Institute"/>
            <consortium name="Mycorrhizal Genomics Consortium"/>
            <person name="Kohler A."/>
            <person name="Kuo A."/>
            <person name="Nagy L.G."/>
            <person name="Floudas D."/>
            <person name="Copeland A."/>
            <person name="Barry K.W."/>
            <person name="Cichocki N."/>
            <person name="Veneault-Fourrey C."/>
            <person name="LaButti K."/>
            <person name="Lindquist E.A."/>
            <person name="Lipzen A."/>
            <person name="Lundell T."/>
            <person name="Morin E."/>
            <person name="Murat C."/>
            <person name="Riley R."/>
            <person name="Ohm R."/>
            <person name="Sun H."/>
            <person name="Tunlid A."/>
            <person name="Henrissat B."/>
            <person name="Grigoriev I.V."/>
            <person name="Hibbett D.S."/>
            <person name="Martin F."/>
        </authorList>
    </citation>
    <scope>NUCLEOTIDE SEQUENCE [LARGE SCALE GENOMIC DNA]</scope>
    <source>
        <strain evidence="6">Foug A</strain>
    </source>
</reference>
<dbReference type="InterPro" id="IPR036318">
    <property type="entry name" value="FAD-bd_PCMH-like_sf"/>
</dbReference>
<keyword evidence="3" id="KW-0732">Signal</keyword>
<feature type="domain" description="FAD-binding PCMH-type" evidence="4">
    <location>
        <begin position="122"/>
        <end position="307"/>
    </location>
</feature>
<dbReference type="Pfam" id="PF08031">
    <property type="entry name" value="BBE"/>
    <property type="match status" value="1"/>
</dbReference>
<comment type="similarity">
    <text evidence="1">Belongs to the oxygen-dependent FAD-linked oxidoreductase family.</text>
</comment>
<evidence type="ECO:0000256" key="1">
    <source>
        <dbReference type="ARBA" id="ARBA00005466"/>
    </source>
</evidence>
<organism evidence="5 6">
    <name type="scientific">Scleroderma citrinum Foug A</name>
    <dbReference type="NCBI Taxonomy" id="1036808"/>
    <lineage>
        <taxon>Eukaryota</taxon>
        <taxon>Fungi</taxon>
        <taxon>Dikarya</taxon>
        <taxon>Basidiomycota</taxon>
        <taxon>Agaricomycotina</taxon>
        <taxon>Agaricomycetes</taxon>
        <taxon>Agaricomycetidae</taxon>
        <taxon>Boletales</taxon>
        <taxon>Sclerodermatineae</taxon>
        <taxon>Sclerodermataceae</taxon>
        <taxon>Scleroderma</taxon>
    </lineage>
</organism>
<dbReference type="SUPFAM" id="SSF56176">
    <property type="entry name" value="FAD-binding/transporter-associated domain-like"/>
    <property type="match status" value="1"/>
</dbReference>
<protein>
    <recommendedName>
        <fullName evidence="4">FAD-binding PCMH-type domain-containing protein</fullName>
    </recommendedName>
</protein>
<dbReference type="STRING" id="1036808.A0A0C3DRD2"/>
<accession>A0A0C3DRD2</accession>
<gene>
    <name evidence="5" type="ORF">SCLCIDRAFT_1214336</name>
</gene>
<keyword evidence="2" id="KW-0560">Oxidoreductase</keyword>
<dbReference type="InterPro" id="IPR050432">
    <property type="entry name" value="FAD-linked_Oxidoreductases_BP"/>
</dbReference>
<feature type="chain" id="PRO_5002163499" description="FAD-binding PCMH-type domain-containing protein" evidence="3">
    <location>
        <begin position="20"/>
        <end position="571"/>
    </location>
</feature>
<reference evidence="5 6" key="1">
    <citation type="submission" date="2014-04" db="EMBL/GenBank/DDBJ databases">
        <authorList>
            <consortium name="DOE Joint Genome Institute"/>
            <person name="Kuo A."/>
            <person name="Kohler A."/>
            <person name="Nagy L.G."/>
            <person name="Floudas D."/>
            <person name="Copeland A."/>
            <person name="Barry K.W."/>
            <person name="Cichocki N."/>
            <person name="Veneault-Fourrey C."/>
            <person name="LaButti K."/>
            <person name="Lindquist E.A."/>
            <person name="Lipzen A."/>
            <person name="Lundell T."/>
            <person name="Morin E."/>
            <person name="Murat C."/>
            <person name="Sun H."/>
            <person name="Tunlid A."/>
            <person name="Henrissat B."/>
            <person name="Grigoriev I.V."/>
            <person name="Hibbett D.S."/>
            <person name="Martin F."/>
            <person name="Nordberg H.P."/>
            <person name="Cantor M.N."/>
            <person name="Hua S.X."/>
        </authorList>
    </citation>
    <scope>NUCLEOTIDE SEQUENCE [LARGE SCALE GENOMIC DNA]</scope>
    <source>
        <strain evidence="5 6">Foug A</strain>
    </source>
</reference>
<evidence type="ECO:0000313" key="5">
    <source>
        <dbReference type="EMBL" id="KIM63220.1"/>
    </source>
</evidence>
<dbReference type="Gene3D" id="3.30.465.10">
    <property type="match status" value="2"/>
</dbReference>
<dbReference type="GO" id="GO:0016491">
    <property type="term" value="F:oxidoreductase activity"/>
    <property type="evidence" value="ECO:0007669"/>
    <property type="project" value="UniProtKB-KW"/>
</dbReference>
<keyword evidence="6" id="KW-1185">Reference proteome</keyword>
<dbReference type="Pfam" id="PF01565">
    <property type="entry name" value="FAD_binding_4"/>
    <property type="match status" value="1"/>
</dbReference>
<evidence type="ECO:0000259" key="4">
    <source>
        <dbReference type="PROSITE" id="PS51387"/>
    </source>
</evidence>
<feature type="signal peptide" evidence="3">
    <location>
        <begin position="1"/>
        <end position="19"/>
    </location>
</feature>
<sequence>MLNSFTVLSVFALGRLAGGWPYHTGCRCIYSDPCWPDAATFADLESQVSQSLVYPVPTASACYPPANPSGNCSEVIQNWTDGNWRSSIPGSMEAPNFEAFEFKNGTISACYLNTALGVLCEQGNVPVIGVDARTPEDIQAAINFAIQYNLKLVVKNTGHDYLGRSAARGAFVVWTHNMKNITYDSTFVPLGAPLNETYQAVTLGAGVQWHEAYDAVNQYDRMMVGGASLGGSVGAAGGWLQGGGHSALSPTYGLGVDNAIEITVVTSTREYLTVNDYQYSDLFWALRGGGGGTYGIVTSVTYRTYESLPVAFYTFQANVTNTTIMKELTARMLQFQTNLTDDGWGGYGGLTNTSIGFFAIAPNMSAEAANASTQPWIEYASSLQSQGVSSVAEIYLVPSWYELYTSIYNTSGGNGVDQMITSRLLSRDTIANRSRDVAEILVDCEAAFNMVAGGKVSQIDPESAGVNLAWRKAVVEATCTVYWDEGASSKEIEGEIFQLKAWIKSLHDVSPNDGAYFNEASLFEIDWQTTFFGSHYSQLKAIKDKYDPYRLFVVAEGVGSEEWDKDLICRL</sequence>
<dbReference type="OrthoDB" id="9983560at2759"/>
<dbReference type="InterPro" id="IPR016169">
    <property type="entry name" value="FAD-bd_PCMH_sub2"/>
</dbReference>
<dbReference type="PROSITE" id="PS51387">
    <property type="entry name" value="FAD_PCMH"/>
    <property type="match status" value="1"/>
</dbReference>
<dbReference type="AlphaFoldDB" id="A0A0C3DRD2"/>
<dbReference type="InParanoid" id="A0A0C3DRD2"/>
<evidence type="ECO:0000313" key="6">
    <source>
        <dbReference type="Proteomes" id="UP000053989"/>
    </source>
</evidence>
<dbReference type="EMBL" id="KN822036">
    <property type="protein sequence ID" value="KIM63220.1"/>
    <property type="molecule type" value="Genomic_DNA"/>
</dbReference>
<dbReference type="GO" id="GO:0071949">
    <property type="term" value="F:FAD binding"/>
    <property type="evidence" value="ECO:0007669"/>
    <property type="project" value="InterPro"/>
</dbReference>
<dbReference type="InterPro" id="IPR006094">
    <property type="entry name" value="Oxid_FAD_bind_N"/>
</dbReference>
<dbReference type="InterPro" id="IPR012951">
    <property type="entry name" value="BBE"/>
</dbReference>
<evidence type="ECO:0000256" key="2">
    <source>
        <dbReference type="ARBA" id="ARBA00023002"/>
    </source>
</evidence>
<name>A0A0C3DRD2_9AGAM</name>